<evidence type="ECO:0000313" key="2">
    <source>
        <dbReference type="EMBL" id="GAQ80559.1"/>
    </source>
</evidence>
<feature type="compositionally biased region" description="Low complexity" evidence="1">
    <location>
        <begin position="17"/>
        <end position="31"/>
    </location>
</feature>
<organism evidence="2 3">
    <name type="scientific">Klebsormidium nitens</name>
    <name type="common">Green alga</name>
    <name type="synonym">Ulothrix nitens</name>
    <dbReference type="NCBI Taxonomy" id="105231"/>
    <lineage>
        <taxon>Eukaryota</taxon>
        <taxon>Viridiplantae</taxon>
        <taxon>Streptophyta</taxon>
        <taxon>Klebsormidiophyceae</taxon>
        <taxon>Klebsormidiales</taxon>
        <taxon>Klebsormidiaceae</taxon>
        <taxon>Klebsormidium</taxon>
    </lineage>
</organism>
<sequence>MDLLSWDHHEEHENLEPAPEVSSSGSEASVISKRKKAAGRPREKAANADEDTSSGPPSPPPKRLGGQLAAALPVLSDIAELYEASQAHKRANQEAIQQLLAQIHSLQRQLLQPLQGKAPLGRFNPHHPRH</sequence>
<dbReference type="AlphaFoldDB" id="A0A0U9HKD6"/>
<feature type="compositionally biased region" description="Basic and acidic residues" evidence="1">
    <location>
        <begin position="1"/>
        <end position="15"/>
    </location>
</feature>
<accession>A0A0U9HKD6</accession>
<protein>
    <submittedName>
        <fullName evidence="2">Uncharacterized protein</fullName>
    </submittedName>
</protein>
<keyword evidence="3" id="KW-1185">Reference proteome</keyword>
<evidence type="ECO:0000313" key="3">
    <source>
        <dbReference type="Proteomes" id="UP000054558"/>
    </source>
</evidence>
<dbReference type="EMBL" id="DF237006">
    <property type="protein sequence ID" value="GAQ80559.1"/>
    <property type="molecule type" value="Genomic_DNA"/>
</dbReference>
<dbReference type="Proteomes" id="UP000054558">
    <property type="component" value="Unassembled WGS sequence"/>
</dbReference>
<proteinExistence type="predicted"/>
<reference evidence="2 3" key="1">
    <citation type="journal article" date="2014" name="Nat. Commun.">
        <title>Klebsormidium flaccidum genome reveals primary factors for plant terrestrial adaptation.</title>
        <authorList>
            <person name="Hori K."/>
            <person name="Maruyama F."/>
            <person name="Fujisawa T."/>
            <person name="Togashi T."/>
            <person name="Yamamoto N."/>
            <person name="Seo M."/>
            <person name="Sato S."/>
            <person name="Yamada T."/>
            <person name="Mori H."/>
            <person name="Tajima N."/>
            <person name="Moriyama T."/>
            <person name="Ikeuchi M."/>
            <person name="Watanabe M."/>
            <person name="Wada H."/>
            <person name="Kobayashi K."/>
            <person name="Saito M."/>
            <person name="Masuda T."/>
            <person name="Sasaki-Sekimoto Y."/>
            <person name="Mashiguchi K."/>
            <person name="Awai K."/>
            <person name="Shimojima M."/>
            <person name="Masuda S."/>
            <person name="Iwai M."/>
            <person name="Nobusawa T."/>
            <person name="Narise T."/>
            <person name="Kondo S."/>
            <person name="Saito H."/>
            <person name="Sato R."/>
            <person name="Murakawa M."/>
            <person name="Ihara Y."/>
            <person name="Oshima-Yamada Y."/>
            <person name="Ohtaka K."/>
            <person name="Satoh M."/>
            <person name="Sonobe K."/>
            <person name="Ishii M."/>
            <person name="Ohtani R."/>
            <person name="Kanamori-Sato M."/>
            <person name="Honoki R."/>
            <person name="Miyazaki D."/>
            <person name="Mochizuki H."/>
            <person name="Umetsu J."/>
            <person name="Higashi K."/>
            <person name="Shibata D."/>
            <person name="Kamiya Y."/>
            <person name="Sato N."/>
            <person name="Nakamura Y."/>
            <person name="Tabata S."/>
            <person name="Ida S."/>
            <person name="Kurokawa K."/>
            <person name="Ohta H."/>
        </authorList>
    </citation>
    <scope>NUCLEOTIDE SEQUENCE [LARGE SCALE GENOMIC DNA]</scope>
    <source>
        <strain evidence="2 3">NIES-2285</strain>
    </source>
</reference>
<gene>
    <name evidence="2" type="ORF">KFL_000570080</name>
</gene>
<name>A0A0U9HKD6_KLENI</name>
<feature type="region of interest" description="Disordered" evidence="1">
    <location>
        <begin position="1"/>
        <end position="67"/>
    </location>
</feature>
<evidence type="ECO:0000256" key="1">
    <source>
        <dbReference type="SAM" id="MobiDB-lite"/>
    </source>
</evidence>